<dbReference type="EMBL" id="PZJG01000031">
    <property type="protein sequence ID" value="RAK47637.1"/>
    <property type="molecule type" value="Genomic_DNA"/>
</dbReference>
<keyword evidence="1" id="KW-0614">Plasmid</keyword>
<gene>
    <name evidence="1" type="ORF">BHX94_12325</name>
</gene>
<name>A0A327ZZX5_9STAP</name>
<comment type="caution">
    <text evidence="1">The sequence shown here is derived from an EMBL/GenBank/DDBJ whole genome shotgun (WGS) entry which is preliminary data.</text>
</comment>
<sequence length="115" mass="13815">MGLDMYILDEYRDGFAYLRKFNALHGYFDKKYKLGNPGHVQLDNETVNDIYNRLASIIENFDKAEELLPVYYGPYFGSYEYDDMYLYKAKEALKVFERLKEMDMNTNIHYYACDY</sequence>
<geneLocation type="plasmid" evidence="2">
    <name>pzkmb2</name>
</geneLocation>
<protein>
    <submittedName>
        <fullName evidence="1">Uncharacterized protein</fullName>
    </submittedName>
</protein>
<accession>A0A327ZZX5</accession>
<dbReference type="Proteomes" id="UP000249579">
    <property type="component" value="Plasmid pZKMB2"/>
</dbReference>
<evidence type="ECO:0000313" key="1">
    <source>
        <dbReference type="EMBL" id="RAK47637.1"/>
    </source>
</evidence>
<dbReference type="AlphaFoldDB" id="A0A327ZZX5"/>
<reference evidence="1 2" key="1">
    <citation type="journal article" date="2018" name="Front. Microbiol.">
        <title>Description and Comparative Genomics of Macrococcus caseolyticus subsp. hominis subsp. nov., Macrococcus goetzii sp. nov., Macrococcus epidermidis sp. nov., and Macrococcus bohemicus sp. nov., Novel Macrococci From Human Clinical Material With Virulence Potential and Suspected Uptake of Foreign DNA by Natural Transformation.</title>
        <authorList>
            <person name="Maslanova I."/>
            <person name="Wertheimer Z."/>
            <person name="Sedlacek I."/>
            <person name="Svec P."/>
            <person name="Indrakova A."/>
            <person name="Kovarovic V."/>
            <person name="Schumann P."/>
            <person name="Sproer C."/>
            <person name="Kralova S."/>
            <person name="Sedo O."/>
            <person name="Kristofova L."/>
            <person name="Vrbovska V."/>
            <person name="Fuzik T."/>
            <person name="Petras P."/>
            <person name="Zdrahal Z."/>
            <person name="Ruzickova V."/>
            <person name="Doskar J."/>
            <person name="Pantucek R."/>
        </authorList>
    </citation>
    <scope>NUCLEOTIDE SEQUENCE [LARGE SCALE GENOMIC DNA]</scope>
    <source>
        <strain evidence="1 2">03/115</strain>
        <plasmid evidence="1">pZKMB2</plasmid>
    </source>
</reference>
<dbReference type="RefSeq" id="WP_111744436.1">
    <property type="nucleotide sequence ID" value="NZ_CM009973.1"/>
</dbReference>
<dbReference type="OrthoDB" id="2418534at2"/>
<evidence type="ECO:0000313" key="2">
    <source>
        <dbReference type="Proteomes" id="UP000249579"/>
    </source>
</evidence>
<proteinExistence type="predicted"/>
<organism evidence="1 2">
    <name type="scientific">Macrococcoides bohemicum</name>
    <dbReference type="NCBI Taxonomy" id="1903056"/>
    <lineage>
        <taxon>Bacteria</taxon>
        <taxon>Bacillati</taxon>
        <taxon>Bacillota</taxon>
        <taxon>Bacilli</taxon>
        <taxon>Bacillales</taxon>
        <taxon>Staphylococcaceae</taxon>
        <taxon>Macrococcoides</taxon>
    </lineage>
</organism>